<dbReference type="RefSeq" id="WP_038550379.1">
    <property type="nucleotide sequence ID" value="NZ_CP006842.1"/>
</dbReference>
<evidence type="ECO:0000313" key="3">
    <source>
        <dbReference type="Proteomes" id="UP000023703"/>
    </source>
</evidence>
<dbReference type="KEGG" id="cgy:CGLY_14650"/>
<dbReference type="OrthoDB" id="3812886at2"/>
<proteinExistence type="predicted"/>
<dbReference type="Proteomes" id="UP000023703">
    <property type="component" value="Chromosome"/>
</dbReference>
<feature type="region of interest" description="Disordered" evidence="1">
    <location>
        <begin position="64"/>
        <end position="83"/>
    </location>
</feature>
<gene>
    <name evidence="2" type="ORF">CGLY_14650</name>
</gene>
<evidence type="ECO:0000256" key="1">
    <source>
        <dbReference type="SAM" id="MobiDB-lite"/>
    </source>
</evidence>
<name>X5EFK1_9CORY</name>
<accession>X5EFK1</accession>
<feature type="region of interest" description="Disordered" evidence="1">
    <location>
        <begin position="1"/>
        <end position="26"/>
    </location>
</feature>
<protein>
    <submittedName>
        <fullName evidence="2">Uncharacterized protein</fullName>
    </submittedName>
</protein>
<dbReference type="HOGENOM" id="CLU_047808_0_0_11"/>
<reference evidence="2 3" key="1">
    <citation type="journal article" date="2015" name="Int. J. Syst. Evol. Microbiol.">
        <title>Revisiting Corynebacterium glyciniphilum (ex Kubota et al., 1972) sp. nov., nom. rev., isolated from putrefied banana.</title>
        <authorList>
            <person name="Al-Dilaimi A."/>
            <person name="Bednarz H."/>
            <person name="Lomker A."/>
            <person name="Niehaus K."/>
            <person name="Kalinowski J."/>
            <person name="Ruckert C."/>
        </authorList>
    </citation>
    <scope>NUCLEOTIDE SEQUENCE [LARGE SCALE GENOMIC DNA]</scope>
    <source>
        <strain evidence="2">AJ 3170</strain>
    </source>
</reference>
<sequence>MFFRDRRKRHATRGSADPTAPDGMFPHLPRHRADFLREQTIRLLNEEGFDTSWRADGLIEARCVTPPSRPGGTVGPVGTAGTEPPSTTTLLIGLETLSLQLADAGAHANLSELLDLIRRHIHTVTTGTGAEARPDLADLPDADFLRHLRIRLATGETLAAMSGTVNDASREFTGDLHVSLALDTPDTVVVLDDTALAAHGSATAEELSDLYRVGYRNTWQELTDCQVSTTPVQEIVQGAVQKADTAARFWTVESDSFFLTSAALFLDDLLPRWLPGLDMTHGVLVAVPHRHLMLVREVSTGQDLVNGIKAMSTEALTQHRSNPGPLSARLHLWHDGETTAFTDISTNADGQQVVAIHPDAYLASRIES</sequence>
<keyword evidence="3" id="KW-1185">Reference proteome</keyword>
<evidence type="ECO:0000313" key="2">
    <source>
        <dbReference type="EMBL" id="AHW65366.1"/>
    </source>
</evidence>
<organism evidence="2 3">
    <name type="scientific">Corynebacterium glyciniphilum AJ 3170</name>
    <dbReference type="NCBI Taxonomy" id="1404245"/>
    <lineage>
        <taxon>Bacteria</taxon>
        <taxon>Bacillati</taxon>
        <taxon>Actinomycetota</taxon>
        <taxon>Actinomycetes</taxon>
        <taxon>Mycobacteriales</taxon>
        <taxon>Corynebacteriaceae</taxon>
        <taxon>Corynebacterium</taxon>
    </lineage>
</organism>
<dbReference type="STRING" id="1404245.CGLY_14650"/>
<dbReference type="AlphaFoldDB" id="X5EFK1"/>
<dbReference type="eggNOG" id="ENOG5030ICK">
    <property type="taxonomic scope" value="Bacteria"/>
</dbReference>
<feature type="compositionally biased region" description="Basic residues" evidence="1">
    <location>
        <begin position="1"/>
        <end position="12"/>
    </location>
</feature>
<dbReference type="EMBL" id="CP006842">
    <property type="protein sequence ID" value="AHW65366.1"/>
    <property type="molecule type" value="Genomic_DNA"/>
</dbReference>